<reference evidence="10 11" key="1">
    <citation type="submission" date="2014-04" db="EMBL/GenBank/DDBJ databases">
        <authorList>
            <consortium name="DOE Joint Genome Institute"/>
            <person name="Kuo A."/>
            <person name="Kohler A."/>
            <person name="Nagy L.G."/>
            <person name="Floudas D."/>
            <person name="Copeland A."/>
            <person name="Barry K.W."/>
            <person name="Cichocki N."/>
            <person name="Veneault-Fourrey C."/>
            <person name="LaButti K."/>
            <person name="Lindquist E.A."/>
            <person name="Lipzen A."/>
            <person name="Lundell T."/>
            <person name="Morin E."/>
            <person name="Murat C."/>
            <person name="Sun H."/>
            <person name="Tunlid A."/>
            <person name="Henrissat B."/>
            <person name="Grigoriev I.V."/>
            <person name="Hibbett D.S."/>
            <person name="Martin F."/>
            <person name="Nordberg H.P."/>
            <person name="Cantor M.N."/>
            <person name="Hua S.X."/>
        </authorList>
    </citation>
    <scope>NUCLEOTIDE SEQUENCE [LARGE SCALE GENOMIC DNA]</scope>
    <source>
        <strain evidence="10 11">LaAM-08-1</strain>
    </source>
</reference>
<dbReference type="InterPro" id="IPR036322">
    <property type="entry name" value="WD40_repeat_dom_sf"/>
</dbReference>
<dbReference type="STRING" id="1095629.A0A0C9WV55"/>
<dbReference type="InterPro" id="IPR028599">
    <property type="entry name" value="WDR12/Ytm1"/>
</dbReference>
<dbReference type="PANTHER" id="PTHR19855">
    <property type="entry name" value="WD40 REPEAT PROTEIN 12, 37"/>
    <property type="match status" value="1"/>
</dbReference>
<evidence type="ECO:0000256" key="2">
    <source>
        <dbReference type="ARBA" id="ARBA00022552"/>
    </source>
</evidence>
<sequence length="452" mass="48999">MASTSTSANGGSTNASIVSQPVVFTTHTQYPLPYQKYMIPTTWRRYQLSQLVNKALSLVKPVPFDFLSKGEIIRGSLAEWCSEHGVGEEETLEIEYIESVMPPQKMAEIPHEDWVSSVSCQLPRYFLTASYDGHLRAFDLSKNLSASIPAHPAPITSLCLVSSSSLDDDSQQLIIASASHDLTARLTQVTLNPIASTNESKALASLHLHTAPVSSISANAAGTHVLTASWDGLIGYWDTTVPSTDEVPEPALNERDRSKKRRRVEEGEGKGKRKAPLSVFKSHTARVSKVLFASGAGATAYSCGFDSTVRRWDTETGVCSHTITASEKPFLDMALTPDGNSVLATSTDRSMTLYDLRSSTTTLVSASNTYMHPSTPSCVATSATNSHQVVTGAYDGVVRVWDLRSPKSAMATFKPWNGSGHKVLSVDWKRGIVGVGGERGLEMWKVGEEQKV</sequence>
<feature type="repeat" description="WD" evidence="7">
    <location>
        <begin position="280"/>
        <end position="322"/>
    </location>
</feature>
<keyword evidence="4" id="KW-0677">Repeat</keyword>
<organism evidence="10 11">
    <name type="scientific">Laccaria amethystina LaAM-08-1</name>
    <dbReference type="NCBI Taxonomy" id="1095629"/>
    <lineage>
        <taxon>Eukaryota</taxon>
        <taxon>Fungi</taxon>
        <taxon>Dikarya</taxon>
        <taxon>Basidiomycota</taxon>
        <taxon>Agaricomycotina</taxon>
        <taxon>Agaricomycetes</taxon>
        <taxon>Agaricomycetidae</taxon>
        <taxon>Agaricales</taxon>
        <taxon>Agaricineae</taxon>
        <taxon>Hydnangiaceae</taxon>
        <taxon>Laccaria</taxon>
    </lineage>
</organism>
<dbReference type="SUPFAM" id="SSF50978">
    <property type="entry name" value="WD40 repeat-like"/>
    <property type="match status" value="1"/>
</dbReference>
<comment type="similarity">
    <text evidence="6">Belongs to the WD repeat WDR12/YTM1 family.</text>
</comment>
<proteinExistence type="inferred from homology"/>
<comment type="function">
    <text evidence="6">Component of the NOP7 complex, which is required for maturation of the 25S and 5.8S ribosomal RNAs and formation of the 60S ribosome.</text>
</comment>
<evidence type="ECO:0000256" key="4">
    <source>
        <dbReference type="ARBA" id="ARBA00022737"/>
    </source>
</evidence>
<evidence type="ECO:0000256" key="5">
    <source>
        <dbReference type="ARBA" id="ARBA00023242"/>
    </source>
</evidence>
<evidence type="ECO:0000256" key="8">
    <source>
        <dbReference type="SAM" id="MobiDB-lite"/>
    </source>
</evidence>
<keyword evidence="11" id="KW-1185">Reference proteome</keyword>
<dbReference type="GO" id="GO:0005730">
    <property type="term" value="C:nucleolus"/>
    <property type="evidence" value="ECO:0007669"/>
    <property type="project" value="UniProtKB-SubCell"/>
</dbReference>
<dbReference type="GO" id="GO:0043021">
    <property type="term" value="F:ribonucleoprotein complex binding"/>
    <property type="evidence" value="ECO:0007669"/>
    <property type="project" value="UniProtKB-UniRule"/>
</dbReference>
<evidence type="ECO:0000313" key="11">
    <source>
        <dbReference type="Proteomes" id="UP000054477"/>
    </source>
</evidence>
<dbReference type="InterPro" id="IPR019775">
    <property type="entry name" value="WD40_repeat_CS"/>
</dbReference>
<keyword evidence="2 6" id="KW-0698">rRNA processing</keyword>
<dbReference type="Proteomes" id="UP000054477">
    <property type="component" value="Unassembled WGS sequence"/>
</dbReference>
<dbReference type="GO" id="GO:0000463">
    <property type="term" value="P:maturation of LSU-rRNA from tricistronic rRNA transcript (SSU-rRNA, 5.8S rRNA, LSU-rRNA)"/>
    <property type="evidence" value="ECO:0007669"/>
    <property type="project" value="UniProtKB-UniRule"/>
</dbReference>
<reference evidence="11" key="2">
    <citation type="submission" date="2015-01" db="EMBL/GenBank/DDBJ databases">
        <title>Evolutionary Origins and Diversification of the Mycorrhizal Mutualists.</title>
        <authorList>
            <consortium name="DOE Joint Genome Institute"/>
            <consortium name="Mycorrhizal Genomics Consortium"/>
            <person name="Kohler A."/>
            <person name="Kuo A."/>
            <person name="Nagy L.G."/>
            <person name="Floudas D."/>
            <person name="Copeland A."/>
            <person name="Barry K.W."/>
            <person name="Cichocki N."/>
            <person name="Veneault-Fourrey C."/>
            <person name="LaButti K."/>
            <person name="Lindquist E.A."/>
            <person name="Lipzen A."/>
            <person name="Lundell T."/>
            <person name="Morin E."/>
            <person name="Murat C."/>
            <person name="Riley R."/>
            <person name="Ohm R."/>
            <person name="Sun H."/>
            <person name="Tunlid A."/>
            <person name="Henrissat B."/>
            <person name="Grigoriev I.V."/>
            <person name="Hibbett D.S."/>
            <person name="Martin F."/>
        </authorList>
    </citation>
    <scope>NUCLEOTIDE SEQUENCE [LARGE SCALE GENOMIC DNA]</scope>
    <source>
        <strain evidence="11">LaAM-08-1</strain>
    </source>
</reference>
<dbReference type="PROSITE" id="PS50082">
    <property type="entry name" value="WD_REPEATS_2"/>
    <property type="match status" value="4"/>
</dbReference>
<evidence type="ECO:0000256" key="1">
    <source>
        <dbReference type="ARBA" id="ARBA00022517"/>
    </source>
</evidence>
<dbReference type="PROSITE" id="PS00678">
    <property type="entry name" value="WD_REPEATS_1"/>
    <property type="match status" value="1"/>
</dbReference>
<feature type="repeat" description="WD" evidence="7">
    <location>
        <begin position="206"/>
        <end position="238"/>
    </location>
</feature>
<feature type="repeat" description="WD" evidence="7">
    <location>
        <begin position="323"/>
        <end position="364"/>
    </location>
</feature>
<dbReference type="HAMAP" id="MF_03029">
    <property type="entry name" value="WDR12"/>
    <property type="match status" value="1"/>
</dbReference>
<gene>
    <name evidence="6" type="primary">YTM1</name>
    <name evidence="10" type="ORF">K443DRAFT_95401</name>
</gene>
<feature type="compositionally biased region" description="Basic and acidic residues" evidence="8">
    <location>
        <begin position="252"/>
        <end position="270"/>
    </location>
</feature>
<accession>A0A0C9WV55</accession>
<dbReference type="HOGENOM" id="CLU_000288_57_0_1"/>
<dbReference type="Pfam" id="PF00400">
    <property type="entry name" value="WD40"/>
    <property type="match status" value="4"/>
</dbReference>
<comment type="subunit">
    <text evidence="6">Component of the NOP7 complex, composed of ERB1, NOP7 and YTM1. Within the NOP7 complex ERB1 appears to interact directly with NOP7 and YTM1. The NOP7 complex also associates with the 66S pre-ribosome.</text>
</comment>
<evidence type="ECO:0000259" key="9">
    <source>
        <dbReference type="Pfam" id="PF08154"/>
    </source>
</evidence>
<protein>
    <recommendedName>
        <fullName evidence="6">Ribosome biogenesis protein YTM1</fullName>
    </recommendedName>
</protein>
<dbReference type="Pfam" id="PF08154">
    <property type="entry name" value="NLE"/>
    <property type="match status" value="1"/>
</dbReference>
<feature type="repeat" description="WD" evidence="7">
    <location>
        <begin position="369"/>
        <end position="411"/>
    </location>
</feature>
<dbReference type="GO" id="GO:0000466">
    <property type="term" value="P:maturation of 5.8S rRNA from tricistronic rRNA transcript (SSU-rRNA, 5.8S rRNA, LSU-rRNA)"/>
    <property type="evidence" value="ECO:0007669"/>
    <property type="project" value="UniProtKB-UniRule"/>
</dbReference>
<feature type="region of interest" description="Disordered" evidence="8">
    <location>
        <begin position="244"/>
        <end position="275"/>
    </location>
</feature>
<dbReference type="OrthoDB" id="10251381at2759"/>
<dbReference type="GO" id="GO:0030687">
    <property type="term" value="C:preribosome, large subunit precursor"/>
    <property type="evidence" value="ECO:0007669"/>
    <property type="project" value="UniProtKB-UniRule"/>
</dbReference>
<dbReference type="EMBL" id="KN838582">
    <property type="protein sequence ID" value="KIK03285.1"/>
    <property type="molecule type" value="Genomic_DNA"/>
</dbReference>
<keyword evidence="1 6" id="KW-0690">Ribosome biogenesis</keyword>
<dbReference type="SMART" id="SM00320">
    <property type="entry name" value="WD40"/>
    <property type="match status" value="6"/>
</dbReference>
<dbReference type="PROSITE" id="PS50294">
    <property type="entry name" value="WD_REPEATS_REGION"/>
    <property type="match status" value="1"/>
</dbReference>
<keyword evidence="3 7" id="KW-0853">WD repeat</keyword>
<dbReference type="AlphaFoldDB" id="A0A0C9WV55"/>
<evidence type="ECO:0000256" key="7">
    <source>
        <dbReference type="PROSITE-ProRule" id="PRU00221"/>
    </source>
</evidence>
<dbReference type="GO" id="GO:0005654">
    <property type="term" value="C:nucleoplasm"/>
    <property type="evidence" value="ECO:0007669"/>
    <property type="project" value="UniProtKB-SubCell"/>
</dbReference>
<evidence type="ECO:0000256" key="6">
    <source>
        <dbReference type="HAMAP-Rule" id="MF_03029"/>
    </source>
</evidence>
<evidence type="ECO:0000313" key="10">
    <source>
        <dbReference type="EMBL" id="KIK03285.1"/>
    </source>
</evidence>
<comment type="subcellular location">
    <subcellularLocation>
        <location evidence="6">Nucleus</location>
        <location evidence="6">Nucleolus</location>
    </subcellularLocation>
    <subcellularLocation>
        <location evidence="6">Nucleus</location>
        <location evidence="6">Nucleoplasm</location>
    </subcellularLocation>
</comment>
<keyword evidence="5 6" id="KW-0539">Nucleus</keyword>
<dbReference type="Gene3D" id="2.130.10.10">
    <property type="entry name" value="YVTN repeat-like/Quinoprotein amine dehydrogenase"/>
    <property type="match status" value="1"/>
</dbReference>
<dbReference type="InterPro" id="IPR001680">
    <property type="entry name" value="WD40_rpt"/>
</dbReference>
<feature type="domain" description="NLE" evidence="9">
    <location>
        <begin position="22"/>
        <end position="80"/>
    </location>
</feature>
<dbReference type="PANTHER" id="PTHR19855:SF11">
    <property type="entry name" value="RIBOSOME BIOGENESIS PROTEIN WDR12"/>
    <property type="match status" value="1"/>
</dbReference>
<dbReference type="InterPro" id="IPR012972">
    <property type="entry name" value="NLE"/>
</dbReference>
<dbReference type="InterPro" id="IPR015943">
    <property type="entry name" value="WD40/YVTN_repeat-like_dom_sf"/>
</dbReference>
<evidence type="ECO:0000256" key="3">
    <source>
        <dbReference type="ARBA" id="ARBA00022574"/>
    </source>
</evidence>
<name>A0A0C9WV55_9AGAR</name>